<reference evidence="3 4" key="1">
    <citation type="submission" date="2019-08" db="EMBL/GenBank/DDBJ databases">
        <title>Hyperibacter terrae gen. nov., sp. nov. and Hyperibacter viscosus sp. nov., two new members in the family Rhodospirillaceae isolated from the rhizosphere of Hypericum perforatum.</title>
        <authorList>
            <person name="Noviana Z."/>
        </authorList>
    </citation>
    <scope>NUCLEOTIDE SEQUENCE [LARGE SCALE GENOMIC DNA]</scope>
    <source>
        <strain evidence="3 4">R5913</strain>
    </source>
</reference>
<name>A0A5J6MQV5_9PROT</name>
<dbReference type="PANTHER" id="PTHR33219:SF14">
    <property type="entry name" value="PROTEIN COFACTOR ASSEMBLY OF COMPLEX C SUBUNIT B CCB3, CHLOROPLASTIC-RELATED"/>
    <property type="match status" value="1"/>
</dbReference>
<dbReference type="Proteomes" id="UP000326202">
    <property type="component" value="Chromosome"/>
</dbReference>
<protein>
    <submittedName>
        <fullName evidence="3">YggT family protein</fullName>
    </submittedName>
</protein>
<dbReference type="PANTHER" id="PTHR33219">
    <property type="entry name" value="YLMG HOMOLOG PROTEIN 2, CHLOROPLASTIC"/>
    <property type="match status" value="1"/>
</dbReference>
<feature type="transmembrane region" description="Helical" evidence="2">
    <location>
        <begin position="71"/>
        <end position="91"/>
    </location>
</feature>
<dbReference type="InterPro" id="IPR003425">
    <property type="entry name" value="CCB3/YggT"/>
</dbReference>
<feature type="transmembrane region" description="Helical" evidence="2">
    <location>
        <begin position="12"/>
        <end position="34"/>
    </location>
</feature>
<dbReference type="EMBL" id="CP042906">
    <property type="protein sequence ID" value="QEX19729.1"/>
    <property type="molecule type" value="Genomic_DNA"/>
</dbReference>
<dbReference type="RefSeq" id="WP_191908294.1">
    <property type="nucleotide sequence ID" value="NZ_CP042906.1"/>
</dbReference>
<organism evidence="3 4">
    <name type="scientific">Hypericibacter terrae</name>
    <dbReference type="NCBI Taxonomy" id="2602015"/>
    <lineage>
        <taxon>Bacteria</taxon>
        <taxon>Pseudomonadati</taxon>
        <taxon>Pseudomonadota</taxon>
        <taxon>Alphaproteobacteria</taxon>
        <taxon>Rhodospirillales</taxon>
        <taxon>Dongiaceae</taxon>
        <taxon>Hypericibacter</taxon>
    </lineage>
</organism>
<comment type="similarity">
    <text evidence="1">Belongs to the YggT family.</text>
</comment>
<keyword evidence="2" id="KW-0472">Membrane</keyword>
<keyword evidence="4" id="KW-1185">Reference proteome</keyword>
<sequence length="92" mass="10577">MNPFASIIDLVIRLYMWVVIGSAIMSWLVAFGVLNTRNRFVYQVGDVLYRLTEPALRPIRKVVPTIGGLDLSPVVLLLLLILIRNLLFWYVF</sequence>
<keyword evidence="2" id="KW-1133">Transmembrane helix</keyword>
<evidence type="ECO:0000313" key="4">
    <source>
        <dbReference type="Proteomes" id="UP000326202"/>
    </source>
</evidence>
<keyword evidence="2" id="KW-0812">Transmembrane</keyword>
<evidence type="ECO:0000256" key="2">
    <source>
        <dbReference type="SAM" id="Phobius"/>
    </source>
</evidence>
<dbReference type="Pfam" id="PF02325">
    <property type="entry name" value="CCB3_YggT"/>
    <property type="match status" value="1"/>
</dbReference>
<dbReference type="AlphaFoldDB" id="A0A5J6MQV5"/>
<evidence type="ECO:0000256" key="1">
    <source>
        <dbReference type="ARBA" id="ARBA00010894"/>
    </source>
</evidence>
<evidence type="ECO:0000313" key="3">
    <source>
        <dbReference type="EMBL" id="QEX19729.1"/>
    </source>
</evidence>
<dbReference type="KEGG" id="htq:FRZ44_50440"/>
<gene>
    <name evidence="3" type="ORF">FRZ44_50440</name>
</gene>
<proteinExistence type="inferred from homology"/>
<accession>A0A5J6MQV5</accession>
<dbReference type="GO" id="GO:0016020">
    <property type="term" value="C:membrane"/>
    <property type="evidence" value="ECO:0007669"/>
    <property type="project" value="InterPro"/>
</dbReference>